<name>A0A2P4X719_9STRA</name>
<keyword evidence="1" id="KW-0812">Transmembrane</keyword>
<evidence type="ECO:0000256" key="1">
    <source>
        <dbReference type="SAM" id="Phobius"/>
    </source>
</evidence>
<feature type="transmembrane region" description="Helical" evidence="1">
    <location>
        <begin position="117"/>
        <end position="137"/>
    </location>
</feature>
<keyword evidence="1" id="KW-1133">Transmembrane helix</keyword>
<keyword evidence="1" id="KW-0472">Membrane</keyword>
<accession>A0A2P4X719</accession>
<organism evidence="2 3">
    <name type="scientific">Phytophthora palmivora</name>
    <dbReference type="NCBI Taxonomy" id="4796"/>
    <lineage>
        <taxon>Eukaryota</taxon>
        <taxon>Sar</taxon>
        <taxon>Stramenopiles</taxon>
        <taxon>Oomycota</taxon>
        <taxon>Peronosporomycetes</taxon>
        <taxon>Peronosporales</taxon>
        <taxon>Peronosporaceae</taxon>
        <taxon>Phytophthora</taxon>
    </lineage>
</organism>
<dbReference type="EMBL" id="NCKW01016060">
    <property type="protein sequence ID" value="POM61351.1"/>
    <property type="molecule type" value="Genomic_DNA"/>
</dbReference>
<reference evidence="2 3" key="1">
    <citation type="journal article" date="2017" name="Genome Biol. Evol.">
        <title>Phytophthora megakarya and P. palmivora, closely related causal agents of cacao black pod rot, underwent increases in genome sizes and gene numbers by different mechanisms.</title>
        <authorList>
            <person name="Ali S.S."/>
            <person name="Shao J."/>
            <person name="Lary D.J."/>
            <person name="Kronmiller B."/>
            <person name="Shen D."/>
            <person name="Strem M.D."/>
            <person name="Amoako-Attah I."/>
            <person name="Akrofi A.Y."/>
            <person name="Begoude B.A."/>
            <person name="Ten Hoopen G.M."/>
            <person name="Coulibaly K."/>
            <person name="Kebe B.I."/>
            <person name="Melnick R.L."/>
            <person name="Guiltinan M.J."/>
            <person name="Tyler B.M."/>
            <person name="Meinhardt L.W."/>
            <person name="Bailey B.A."/>
        </authorList>
    </citation>
    <scope>NUCLEOTIDE SEQUENCE [LARGE SCALE GENOMIC DNA]</scope>
    <source>
        <strain evidence="3">sbr112.9</strain>
    </source>
</reference>
<evidence type="ECO:0000313" key="3">
    <source>
        <dbReference type="Proteomes" id="UP000237271"/>
    </source>
</evidence>
<gene>
    <name evidence="2" type="ORF">PHPALM_29643</name>
</gene>
<evidence type="ECO:0000313" key="2">
    <source>
        <dbReference type="EMBL" id="POM61351.1"/>
    </source>
</evidence>
<protein>
    <submittedName>
        <fullName evidence="2">Sulfatase-like protein</fullName>
    </submittedName>
</protein>
<proteinExistence type="predicted"/>
<dbReference type="Proteomes" id="UP000237271">
    <property type="component" value="Unassembled WGS sequence"/>
</dbReference>
<sequence>MVHLDIVEEHGLKKDSQRLIKDNSPIPRRVRDHRDTDDDQLDLDLSDTLESPGTRRRRLTTEVLHIADLFTLPWFGWLFVYAFTLFCFSGSGCVAFKSLATMNGSPRDYTASFKVAVLGLGFMEDFICVTYLVRALWVLDTFKLAAIERWDLPNRELVVRVVGSLAKFTVSWILSLEVTAPFVADMLLVLTETCDSR</sequence>
<comment type="caution">
    <text evidence="2">The sequence shown here is derived from an EMBL/GenBank/DDBJ whole genome shotgun (WGS) entry which is preliminary data.</text>
</comment>
<keyword evidence="3" id="KW-1185">Reference proteome</keyword>
<dbReference type="OrthoDB" id="90228at2759"/>
<dbReference type="AlphaFoldDB" id="A0A2P4X719"/>
<feature type="transmembrane region" description="Helical" evidence="1">
    <location>
        <begin position="74"/>
        <end position="96"/>
    </location>
</feature>